<evidence type="ECO:0000256" key="5">
    <source>
        <dbReference type="ARBA" id="ARBA00023002"/>
    </source>
</evidence>
<dbReference type="InterPro" id="IPR020593">
    <property type="entry name" value="G-glutamylP_reductase_CS"/>
</dbReference>
<comment type="function">
    <text evidence="7">Catalyzes the NADPH-dependent reduction of L-glutamate 5-phosphate into L-glutamate 5-semialdehyde and phosphate. The product spontaneously undergoes cyclization to form 1-pyrroline-5-carboxylate.</text>
</comment>
<evidence type="ECO:0000259" key="8">
    <source>
        <dbReference type="Pfam" id="PF00171"/>
    </source>
</evidence>
<evidence type="ECO:0000256" key="7">
    <source>
        <dbReference type="HAMAP-Rule" id="MF_00412"/>
    </source>
</evidence>
<evidence type="ECO:0000313" key="10">
    <source>
        <dbReference type="Proteomes" id="UP000198535"/>
    </source>
</evidence>
<evidence type="ECO:0000256" key="4">
    <source>
        <dbReference type="ARBA" id="ARBA00022857"/>
    </source>
</evidence>
<keyword evidence="3 7" id="KW-0641">Proline biosynthesis</keyword>
<evidence type="ECO:0000256" key="2">
    <source>
        <dbReference type="ARBA" id="ARBA00022605"/>
    </source>
</evidence>
<dbReference type="InterPro" id="IPR016163">
    <property type="entry name" value="Ald_DH_C"/>
</dbReference>
<keyword evidence="2 7" id="KW-0028">Amino-acid biosynthesis</keyword>
<dbReference type="EC" id="1.2.1.41" evidence="7"/>
<dbReference type="PANTHER" id="PTHR11063:SF8">
    <property type="entry name" value="DELTA-1-PYRROLINE-5-CARBOXYLATE SYNTHASE"/>
    <property type="match status" value="1"/>
</dbReference>
<dbReference type="OrthoDB" id="53031at2157"/>
<dbReference type="FunFam" id="3.40.309.10:FF:000006">
    <property type="entry name" value="Gamma-glutamyl phosphate reductase"/>
    <property type="match status" value="1"/>
</dbReference>
<dbReference type="NCBIfam" id="TIGR00407">
    <property type="entry name" value="proA"/>
    <property type="match status" value="1"/>
</dbReference>
<sequence>MVLEIEEKVIEAKKASIILASVNTDTKNAALEAMAQALDNNRDKILEANQKDVETAEKLKRKGELSQALVDRLKVNDSKISGMIDGIRDVINLEDPVGKTIDALELDQGLELYQVSCPIGLIGVIFEARPDVVPQVMALCLKSGNATIFKGGSEALNSNRTIFDLLNEAAESVKGMPEGAFQLMETREEVNDILSMDAYIDLLIPRGSNAFVKYMQDNTKIPVLGHADGICHVYVDEEADLSKAYEVCFDSKVQYPAVCNAMETLLINENIAERFLPKMARMYDEAGVEMRCDEASFAILEQIDFLKSILRATEDDWKTEYNDLTLSIKIVGSMEDAIEHINHYGSHHTDGIITENDLKKKKFTDLIDSSSVMLNASTRFADGFRYGKGAEVGISTNKIHARGPVGMEGLLIYKYILVGNGDKVADYAGADAKKFTHRKLNKKASSTLSGN</sequence>
<dbReference type="InterPro" id="IPR000965">
    <property type="entry name" value="GPR_dom"/>
</dbReference>
<dbReference type="PANTHER" id="PTHR11063">
    <property type="entry name" value="GLUTAMATE SEMIALDEHYDE DEHYDROGENASE"/>
    <property type="match status" value="1"/>
</dbReference>
<keyword evidence="7" id="KW-0963">Cytoplasm</keyword>
<gene>
    <name evidence="7" type="primary">proA</name>
    <name evidence="9" type="ORF">SAMN04488696_2603</name>
</gene>
<dbReference type="InterPro" id="IPR016161">
    <property type="entry name" value="Ald_DH/histidinol_DH"/>
</dbReference>
<evidence type="ECO:0000256" key="1">
    <source>
        <dbReference type="ARBA" id="ARBA00004985"/>
    </source>
</evidence>
<dbReference type="GO" id="GO:0004350">
    <property type="term" value="F:glutamate-5-semialdehyde dehydrogenase activity"/>
    <property type="evidence" value="ECO:0007669"/>
    <property type="project" value="UniProtKB-UniRule"/>
</dbReference>
<dbReference type="AlphaFoldDB" id="A0A1I4U7A6"/>
<evidence type="ECO:0000256" key="6">
    <source>
        <dbReference type="ARBA" id="ARBA00049024"/>
    </source>
</evidence>
<dbReference type="Pfam" id="PF00171">
    <property type="entry name" value="Aldedh"/>
    <property type="match status" value="1"/>
</dbReference>
<dbReference type="RefSeq" id="WP_091937621.1">
    <property type="nucleotide sequence ID" value="NZ_FOUJ01000006.1"/>
</dbReference>
<feature type="domain" description="Aldehyde dehydrogenase" evidence="8">
    <location>
        <begin position="5"/>
        <end position="289"/>
    </location>
</feature>
<dbReference type="InterPro" id="IPR012134">
    <property type="entry name" value="Glu-5-SA_DH"/>
</dbReference>
<keyword evidence="4 7" id="KW-0521">NADP</keyword>
<dbReference type="GO" id="GO:0055129">
    <property type="term" value="P:L-proline biosynthetic process"/>
    <property type="evidence" value="ECO:0007669"/>
    <property type="project" value="UniProtKB-UniRule"/>
</dbReference>
<comment type="catalytic activity">
    <reaction evidence="6 7">
        <text>L-glutamate 5-semialdehyde + phosphate + NADP(+) = L-glutamyl 5-phosphate + NADPH + H(+)</text>
        <dbReference type="Rhea" id="RHEA:19541"/>
        <dbReference type="ChEBI" id="CHEBI:15378"/>
        <dbReference type="ChEBI" id="CHEBI:43474"/>
        <dbReference type="ChEBI" id="CHEBI:57783"/>
        <dbReference type="ChEBI" id="CHEBI:58066"/>
        <dbReference type="ChEBI" id="CHEBI:58274"/>
        <dbReference type="ChEBI" id="CHEBI:58349"/>
        <dbReference type="EC" id="1.2.1.41"/>
    </reaction>
</comment>
<dbReference type="SUPFAM" id="SSF53720">
    <property type="entry name" value="ALDH-like"/>
    <property type="match status" value="1"/>
</dbReference>
<dbReference type="InterPro" id="IPR015590">
    <property type="entry name" value="Aldehyde_DH_dom"/>
</dbReference>
<keyword evidence="5 7" id="KW-0560">Oxidoreductase</keyword>
<protein>
    <recommendedName>
        <fullName evidence="7">Gamma-glutamyl phosphate reductase</fullName>
        <shortName evidence="7">GPR</shortName>
        <ecNumber evidence="7">1.2.1.41</ecNumber>
    </recommendedName>
    <alternativeName>
        <fullName evidence="7">Glutamate-5-semialdehyde dehydrogenase</fullName>
    </alternativeName>
    <alternativeName>
        <fullName evidence="7">Glutamyl-gamma-semialdehyde dehydrogenase</fullName>
        <shortName evidence="7">GSA dehydrogenase</shortName>
    </alternativeName>
</protein>
<dbReference type="Gene3D" id="3.40.605.10">
    <property type="entry name" value="Aldehyde Dehydrogenase, Chain A, domain 1"/>
    <property type="match status" value="1"/>
</dbReference>
<dbReference type="Gene3D" id="3.40.309.10">
    <property type="entry name" value="Aldehyde Dehydrogenase, Chain A, domain 2"/>
    <property type="match status" value="1"/>
</dbReference>
<dbReference type="InterPro" id="IPR016162">
    <property type="entry name" value="Ald_DH_N"/>
</dbReference>
<dbReference type="EMBL" id="FOUJ01000006">
    <property type="protein sequence ID" value="SFM84858.1"/>
    <property type="molecule type" value="Genomic_DNA"/>
</dbReference>
<dbReference type="UniPathway" id="UPA00098">
    <property type="reaction ID" value="UER00360"/>
</dbReference>
<comment type="similarity">
    <text evidence="7">Belongs to the gamma-glutamyl phosphate reductase family.</text>
</comment>
<dbReference type="Proteomes" id="UP000198535">
    <property type="component" value="Unassembled WGS sequence"/>
</dbReference>
<dbReference type="STRING" id="487685.SAMN04488696_2603"/>
<comment type="subcellular location">
    <subcellularLocation>
        <location evidence="7">Cytoplasm</location>
    </subcellularLocation>
</comment>
<evidence type="ECO:0000256" key="3">
    <source>
        <dbReference type="ARBA" id="ARBA00022650"/>
    </source>
</evidence>
<name>A0A1I4U7A6_9EURY</name>
<evidence type="ECO:0000313" key="9">
    <source>
        <dbReference type="EMBL" id="SFM84858.1"/>
    </source>
</evidence>
<reference evidence="10" key="1">
    <citation type="submission" date="2016-10" db="EMBL/GenBank/DDBJ databases">
        <authorList>
            <person name="Varghese N."/>
            <person name="Submissions S."/>
        </authorList>
    </citation>
    <scope>NUCLEOTIDE SEQUENCE [LARGE SCALE GENOMIC DNA]</scope>
    <source>
        <strain evidence="10">Mob M</strain>
    </source>
</reference>
<dbReference type="GO" id="GO:0005737">
    <property type="term" value="C:cytoplasm"/>
    <property type="evidence" value="ECO:0007669"/>
    <property type="project" value="UniProtKB-SubCell"/>
</dbReference>
<comment type="pathway">
    <text evidence="1 7">Amino-acid biosynthesis; L-proline biosynthesis; L-glutamate 5-semialdehyde from L-glutamate: step 2/2.</text>
</comment>
<dbReference type="PIRSF" id="PIRSF000151">
    <property type="entry name" value="GPR"/>
    <property type="match status" value="1"/>
</dbReference>
<organism evidence="9 10">
    <name type="scientific">Methanolobus profundi</name>
    <dbReference type="NCBI Taxonomy" id="487685"/>
    <lineage>
        <taxon>Archaea</taxon>
        <taxon>Methanobacteriati</taxon>
        <taxon>Methanobacteriota</taxon>
        <taxon>Stenosarchaea group</taxon>
        <taxon>Methanomicrobia</taxon>
        <taxon>Methanosarcinales</taxon>
        <taxon>Methanosarcinaceae</taxon>
        <taxon>Methanolobus</taxon>
    </lineage>
</organism>
<dbReference type="NCBIfam" id="NF001221">
    <property type="entry name" value="PRK00197.1"/>
    <property type="match status" value="1"/>
</dbReference>
<keyword evidence="10" id="KW-1185">Reference proteome</keyword>
<dbReference type="CDD" id="cd07079">
    <property type="entry name" value="ALDH_F18-19_ProA-GPR"/>
    <property type="match status" value="1"/>
</dbReference>
<proteinExistence type="inferred from homology"/>
<dbReference type="HAMAP" id="MF_00412">
    <property type="entry name" value="ProA"/>
    <property type="match status" value="1"/>
</dbReference>
<dbReference type="GO" id="GO:0050661">
    <property type="term" value="F:NADP binding"/>
    <property type="evidence" value="ECO:0007669"/>
    <property type="project" value="InterPro"/>
</dbReference>
<accession>A0A1I4U7A6</accession>
<dbReference type="PROSITE" id="PS01223">
    <property type="entry name" value="PROA"/>
    <property type="match status" value="1"/>
</dbReference>